<organism evidence="1 2">
    <name type="scientific">Halalkalibacter akibai (strain ATCC 43226 / DSM 21942 / CIP 109018 / JCM 9157 / 1139)</name>
    <name type="common">Bacillus akibai</name>
    <dbReference type="NCBI Taxonomy" id="1236973"/>
    <lineage>
        <taxon>Bacteria</taxon>
        <taxon>Bacillati</taxon>
        <taxon>Bacillota</taxon>
        <taxon>Bacilli</taxon>
        <taxon>Bacillales</taxon>
        <taxon>Bacillaceae</taxon>
        <taxon>Halalkalibacter</taxon>
    </lineage>
</organism>
<name>W4QM83_HALA3</name>
<sequence>MILTFFQQKQAYFLQIYLPYEDEVYFETEVTVNDVFYHEYIHSVELSPVREYYKINEQYQMVATESWTQSFGAGLPYEAKDELEMKDGFIIIKQERLIEHLNILPSHLFPHSFHVGEETVDLSGELNGERLRIRVITK</sequence>
<keyword evidence="2" id="KW-1185">Reference proteome</keyword>
<gene>
    <name evidence="1" type="ORF">JCM9157_226</name>
</gene>
<dbReference type="eggNOG" id="COG4729">
    <property type="taxonomic scope" value="Bacteria"/>
</dbReference>
<proteinExistence type="predicted"/>
<evidence type="ECO:0000313" key="2">
    <source>
        <dbReference type="Proteomes" id="UP000018896"/>
    </source>
</evidence>
<dbReference type="Pfam" id="PF08905">
    <property type="entry name" value="DUF1850"/>
    <property type="match status" value="1"/>
</dbReference>
<accession>W4QM83</accession>
<dbReference type="STRING" id="1236973.JCM9157_226"/>
<dbReference type="EMBL" id="BAUV01000001">
    <property type="protein sequence ID" value="GAE33235.1"/>
    <property type="molecule type" value="Genomic_DNA"/>
</dbReference>
<protein>
    <recommendedName>
        <fullName evidence="3">DUF1850 domain-containing protein</fullName>
    </recommendedName>
</protein>
<evidence type="ECO:0008006" key="3">
    <source>
        <dbReference type="Google" id="ProtNLM"/>
    </source>
</evidence>
<comment type="caution">
    <text evidence="1">The sequence shown here is derived from an EMBL/GenBank/DDBJ whole genome shotgun (WGS) entry which is preliminary data.</text>
</comment>
<dbReference type="AlphaFoldDB" id="W4QM83"/>
<dbReference type="InterPro" id="IPR015001">
    <property type="entry name" value="DUF1850"/>
</dbReference>
<reference evidence="1 2" key="1">
    <citation type="journal article" date="2014" name="Genome Announc.">
        <title>Draft Genome Sequences of Three Alkaliphilic Bacillus Strains, Bacillus wakoensis JCM 9140T, Bacillus akibai JCM 9157T, and Bacillus hemicellulosilyticus JCM 9152T.</title>
        <authorList>
            <person name="Yuki M."/>
            <person name="Oshima K."/>
            <person name="Suda W."/>
            <person name="Oshida Y."/>
            <person name="Kitamura K."/>
            <person name="Iida T."/>
            <person name="Hattori M."/>
            <person name="Ohkuma M."/>
        </authorList>
    </citation>
    <scope>NUCLEOTIDE SEQUENCE [LARGE SCALE GENOMIC DNA]</scope>
    <source>
        <strain evidence="1 2">JCM 9157</strain>
    </source>
</reference>
<dbReference type="Proteomes" id="UP000018896">
    <property type="component" value="Unassembled WGS sequence"/>
</dbReference>
<evidence type="ECO:0000313" key="1">
    <source>
        <dbReference type="EMBL" id="GAE33235.1"/>
    </source>
</evidence>